<dbReference type="Proteomes" id="UP000799291">
    <property type="component" value="Unassembled WGS sequence"/>
</dbReference>
<accession>A0A6G1JA06</accession>
<dbReference type="OrthoDB" id="4167490at2759"/>
<organism evidence="1 2">
    <name type="scientific">Lentithecium fluviatile CBS 122367</name>
    <dbReference type="NCBI Taxonomy" id="1168545"/>
    <lineage>
        <taxon>Eukaryota</taxon>
        <taxon>Fungi</taxon>
        <taxon>Dikarya</taxon>
        <taxon>Ascomycota</taxon>
        <taxon>Pezizomycotina</taxon>
        <taxon>Dothideomycetes</taxon>
        <taxon>Pleosporomycetidae</taxon>
        <taxon>Pleosporales</taxon>
        <taxon>Massarineae</taxon>
        <taxon>Lentitheciaceae</taxon>
        <taxon>Lentithecium</taxon>
    </lineage>
</organism>
<keyword evidence="2" id="KW-1185">Reference proteome</keyword>
<gene>
    <name evidence="1" type="ORF">K458DRAFT_402487</name>
</gene>
<evidence type="ECO:0000313" key="1">
    <source>
        <dbReference type="EMBL" id="KAF2686973.1"/>
    </source>
</evidence>
<proteinExistence type="predicted"/>
<dbReference type="EMBL" id="MU005576">
    <property type="protein sequence ID" value="KAF2686973.1"/>
    <property type="molecule type" value="Genomic_DNA"/>
</dbReference>
<reference evidence="1" key="1">
    <citation type="journal article" date="2020" name="Stud. Mycol.">
        <title>101 Dothideomycetes genomes: a test case for predicting lifestyles and emergence of pathogens.</title>
        <authorList>
            <person name="Haridas S."/>
            <person name="Albert R."/>
            <person name="Binder M."/>
            <person name="Bloem J."/>
            <person name="Labutti K."/>
            <person name="Salamov A."/>
            <person name="Andreopoulos B."/>
            <person name="Baker S."/>
            <person name="Barry K."/>
            <person name="Bills G."/>
            <person name="Bluhm B."/>
            <person name="Cannon C."/>
            <person name="Castanera R."/>
            <person name="Culley D."/>
            <person name="Daum C."/>
            <person name="Ezra D."/>
            <person name="Gonzalez J."/>
            <person name="Henrissat B."/>
            <person name="Kuo A."/>
            <person name="Liang C."/>
            <person name="Lipzen A."/>
            <person name="Lutzoni F."/>
            <person name="Magnuson J."/>
            <person name="Mondo S."/>
            <person name="Nolan M."/>
            <person name="Ohm R."/>
            <person name="Pangilinan J."/>
            <person name="Park H.-J."/>
            <person name="Ramirez L."/>
            <person name="Alfaro M."/>
            <person name="Sun H."/>
            <person name="Tritt A."/>
            <person name="Yoshinaga Y."/>
            <person name="Zwiers L.-H."/>
            <person name="Turgeon B."/>
            <person name="Goodwin S."/>
            <person name="Spatafora J."/>
            <person name="Crous P."/>
            <person name="Grigoriev I."/>
        </authorList>
    </citation>
    <scope>NUCLEOTIDE SEQUENCE</scope>
    <source>
        <strain evidence="1">CBS 122367</strain>
    </source>
</reference>
<evidence type="ECO:0000313" key="2">
    <source>
        <dbReference type="Proteomes" id="UP000799291"/>
    </source>
</evidence>
<protein>
    <submittedName>
        <fullName evidence="1">Uncharacterized protein</fullName>
    </submittedName>
</protein>
<dbReference type="AlphaFoldDB" id="A0A6G1JA06"/>
<sequence length="345" mass="39363">MALSPIERLPTELIQPIFLLSGPNLALPLVSQHIAAKLSEDYIYHAVCKEYLTYNQHSRVEQSKNQTRIFATKWMTWEFFKVFLIKMYEGNGCLCGKTQEKECFDAQWPPDWEDATRMVFSRSHLPELSWVKCRIPVKLLHGPWTSDKIQFLRFLLWITSMTVDWADANVRRIALEGKREAIMERNLEVVEIFNHNRRLGKAPGLAMVRFAVMEAGCDRSIVYDTMATARAWGLRGGGWECAMLDAWCKERIEADDPKGKWLQLKLQELRLMNGPAMAASSNNDGDVREPAWGVMNAESGQYDGGEDDKLVIHKHKWNQCVFDCLYSVSNMPNGAGYSSPTSSSS</sequence>
<name>A0A6G1JA06_9PLEO</name>